<dbReference type="GO" id="GO:0004674">
    <property type="term" value="F:protein serine/threonine kinase activity"/>
    <property type="evidence" value="ECO:0007669"/>
    <property type="project" value="UniProtKB-KW"/>
</dbReference>
<evidence type="ECO:0000259" key="5">
    <source>
        <dbReference type="PROSITE" id="PS51158"/>
    </source>
</evidence>
<proteinExistence type="predicted"/>
<feature type="region of interest" description="Disordered" evidence="4">
    <location>
        <begin position="1"/>
        <end position="21"/>
    </location>
</feature>
<sequence length="563" mass="62634">MPQLPHVGGSSQQPAAVGYSAAHSQYSQERSRWSALAYRGAPPIASIGNVSIVIQAFYVSPSGKGSPPGHELWPRLREGSWVSSDITTQGLITRIQNSMGPPLLKISPGFKIDFQAITIRERSSWEDIGRRHIAENYFGERFLKSKTVKGVEPQPFQMDAPDATSSRRHHDSATSTNKAEIWQTGKLGDFLNQDSYKDANRPKSLKNKNKRRVSLSPSAESSDNSEPDSKITNLPSRKKKLKGRSSKTTQIHKIVTERVIYHPIHIIPFRELLTNPEAALNIDNQGDVYHGNLIYTPDMKSASFIGSGAFKTAIRANLDLNNAPLTGLASRLHQSNQVVLKRPFHQAGQSAAIRRLALKDEGRLILGEANMLGWAHSLLACAYEFINSYITKTGSCPLSIPKLRFVDAAVVFPQKDVGNLSTGTQITNRAAYLLEEFIPGEFSKYIHNNSAKPLPRENEPGYKIALFLCFIQHIQYTKTHQRAGELLTDPQIMTNPILGENLFGEGNVGKAFKTFPTLHVCNMYCKWFELPNLDQIATTITTTSRVERPVSQSRKGKEKEYVS</sequence>
<dbReference type="GO" id="GO:0005524">
    <property type="term" value="F:ATP binding"/>
    <property type="evidence" value="ECO:0007669"/>
    <property type="project" value="InterPro"/>
</dbReference>
<dbReference type="HOGENOM" id="CLU_484017_0_0_1"/>
<dbReference type="EMBL" id="KN831790">
    <property type="protein sequence ID" value="KIM38532.1"/>
    <property type="molecule type" value="Genomic_DNA"/>
</dbReference>
<reference evidence="6 7" key="1">
    <citation type="submission" date="2014-04" db="EMBL/GenBank/DDBJ databases">
        <authorList>
            <consortium name="DOE Joint Genome Institute"/>
            <person name="Kuo A."/>
            <person name="Gay G."/>
            <person name="Dore J."/>
            <person name="Kohler A."/>
            <person name="Nagy L.G."/>
            <person name="Floudas D."/>
            <person name="Copeland A."/>
            <person name="Barry K.W."/>
            <person name="Cichocki N."/>
            <person name="Veneault-Fourrey C."/>
            <person name="LaButti K."/>
            <person name="Lindquist E.A."/>
            <person name="Lipzen A."/>
            <person name="Lundell T."/>
            <person name="Morin E."/>
            <person name="Murat C."/>
            <person name="Sun H."/>
            <person name="Tunlid A."/>
            <person name="Henrissat B."/>
            <person name="Grigoriev I.V."/>
            <person name="Hibbett D.S."/>
            <person name="Martin F."/>
            <person name="Nordberg H.P."/>
            <person name="Cantor M.N."/>
            <person name="Hua S.X."/>
        </authorList>
    </citation>
    <scope>NUCLEOTIDE SEQUENCE [LARGE SCALE GENOMIC DNA]</scope>
    <source>
        <strain evidence="7">h7</strain>
    </source>
</reference>
<keyword evidence="1" id="KW-0723">Serine/threonine-protein kinase</keyword>
<feature type="domain" description="Alpha-type protein kinase" evidence="5">
    <location>
        <begin position="281"/>
        <end position="533"/>
    </location>
</feature>
<gene>
    <name evidence="6" type="ORF">M413DRAFT_30077</name>
</gene>
<evidence type="ECO:0000256" key="2">
    <source>
        <dbReference type="ARBA" id="ARBA00022679"/>
    </source>
</evidence>
<name>A0A0C2YC06_HEBCY</name>
<dbReference type="Proteomes" id="UP000053424">
    <property type="component" value="Unassembled WGS sequence"/>
</dbReference>
<accession>A0A0C2YC06</accession>
<evidence type="ECO:0000256" key="3">
    <source>
        <dbReference type="ARBA" id="ARBA00022777"/>
    </source>
</evidence>
<feature type="compositionally biased region" description="Basic residues" evidence="4">
    <location>
        <begin position="236"/>
        <end position="245"/>
    </location>
</feature>
<dbReference type="STRING" id="686832.A0A0C2YC06"/>
<evidence type="ECO:0000313" key="6">
    <source>
        <dbReference type="EMBL" id="KIM38532.1"/>
    </source>
</evidence>
<evidence type="ECO:0000256" key="4">
    <source>
        <dbReference type="SAM" id="MobiDB-lite"/>
    </source>
</evidence>
<feature type="region of interest" description="Disordered" evidence="4">
    <location>
        <begin position="544"/>
        <end position="563"/>
    </location>
</feature>
<organism evidence="6 7">
    <name type="scientific">Hebeloma cylindrosporum</name>
    <dbReference type="NCBI Taxonomy" id="76867"/>
    <lineage>
        <taxon>Eukaryota</taxon>
        <taxon>Fungi</taxon>
        <taxon>Dikarya</taxon>
        <taxon>Basidiomycota</taxon>
        <taxon>Agaricomycotina</taxon>
        <taxon>Agaricomycetes</taxon>
        <taxon>Agaricomycetidae</taxon>
        <taxon>Agaricales</taxon>
        <taxon>Agaricineae</taxon>
        <taxon>Hymenogastraceae</taxon>
        <taxon>Hebeloma</taxon>
    </lineage>
</organism>
<reference evidence="7" key="2">
    <citation type="submission" date="2015-01" db="EMBL/GenBank/DDBJ databases">
        <title>Evolutionary Origins and Diversification of the Mycorrhizal Mutualists.</title>
        <authorList>
            <consortium name="DOE Joint Genome Institute"/>
            <consortium name="Mycorrhizal Genomics Consortium"/>
            <person name="Kohler A."/>
            <person name="Kuo A."/>
            <person name="Nagy L.G."/>
            <person name="Floudas D."/>
            <person name="Copeland A."/>
            <person name="Barry K.W."/>
            <person name="Cichocki N."/>
            <person name="Veneault-Fourrey C."/>
            <person name="LaButti K."/>
            <person name="Lindquist E.A."/>
            <person name="Lipzen A."/>
            <person name="Lundell T."/>
            <person name="Morin E."/>
            <person name="Murat C."/>
            <person name="Riley R."/>
            <person name="Ohm R."/>
            <person name="Sun H."/>
            <person name="Tunlid A."/>
            <person name="Henrissat B."/>
            <person name="Grigoriev I.V."/>
            <person name="Hibbett D.S."/>
            <person name="Martin F."/>
        </authorList>
    </citation>
    <scope>NUCLEOTIDE SEQUENCE [LARGE SCALE GENOMIC DNA]</scope>
    <source>
        <strain evidence="7">h7</strain>
    </source>
</reference>
<protein>
    <recommendedName>
        <fullName evidence="5">Alpha-type protein kinase domain-containing protein</fullName>
    </recommendedName>
</protein>
<feature type="region of interest" description="Disordered" evidence="4">
    <location>
        <begin position="192"/>
        <end position="249"/>
    </location>
</feature>
<dbReference type="OrthoDB" id="301415at2759"/>
<keyword evidence="7" id="KW-1185">Reference proteome</keyword>
<dbReference type="InterPro" id="IPR011009">
    <property type="entry name" value="Kinase-like_dom_sf"/>
</dbReference>
<dbReference type="SUPFAM" id="SSF56112">
    <property type="entry name" value="Protein kinase-like (PK-like)"/>
    <property type="match status" value="1"/>
</dbReference>
<feature type="region of interest" description="Disordered" evidence="4">
    <location>
        <begin position="149"/>
        <end position="179"/>
    </location>
</feature>
<evidence type="ECO:0000313" key="7">
    <source>
        <dbReference type="Proteomes" id="UP000053424"/>
    </source>
</evidence>
<dbReference type="InterPro" id="IPR004166">
    <property type="entry name" value="a-kinase_dom"/>
</dbReference>
<dbReference type="Gene3D" id="3.20.200.10">
    <property type="entry name" value="MHCK/EF2 kinase"/>
    <property type="match status" value="1"/>
</dbReference>
<keyword evidence="3" id="KW-0418">Kinase</keyword>
<dbReference type="PROSITE" id="PS51158">
    <property type="entry name" value="ALPHA_KINASE"/>
    <property type="match status" value="1"/>
</dbReference>
<feature type="compositionally biased region" description="Polar residues" evidence="4">
    <location>
        <begin position="215"/>
        <end position="235"/>
    </location>
</feature>
<dbReference type="AlphaFoldDB" id="A0A0C2YC06"/>
<dbReference type="Pfam" id="PF02816">
    <property type="entry name" value="Alpha_kinase"/>
    <property type="match status" value="1"/>
</dbReference>
<evidence type="ECO:0000256" key="1">
    <source>
        <dbReference type="ARBA" id="ARBA00022527"/>
    </source>
</evidence>
<feature type="compositionally biased region" description="Basic residues" evidence="4">
    <location>
        <begin position="203"/>
        <end position="213"/>
    </location>
</feature>
<keyword evidence="2" id="KW-0808">Transferase</keyword>